<accession>A0A3N1CRU3</accession>
<reference evidence="2 3" key="1">
    <citation type="submission" date="2018-11" db="EMBL/GenBank/DDBJ databases">
        <title>Sequencing the genomes of 1000 actinobacteria strains.</title>
        <authorList>
            <person name="Klenk H.-P."/>
        </authorList>
    </citation>
    <scope>NUCLEOTIDE SEQUENCE [LARGE SCALE GENOMIC DNA]</scope>
    <source>
        <strain evidence="2 3">DSM 44254</strain>
    </source>
</reference>
<feature type="domain" description="ChsH2 rubredoxin-like zinc ribbon" evidence="1">
    <location>
        <begin position="16"/>
        <end position="52"/>
    </location>
</feature>
<dbReference type="Pfam" id="PF12172">
    <property type="entry name" value="zf-ChsH2"/>
    <property type="match status" value="1"/>
</dbReference>
<name>A0A3N1CRU3_9ACTN</name>
<dbReference type="Proteomes" id="UP000272400">
    <property type="component" value="Unassembled WGS sequence"/>
</dbReference>
<dbReference type="InterPro" id="IPR012340">
    <property type="entry name" value="NA-bd_OB-fold"/>
</dbReference>
<organism evidence="2 3">
    <name type="scientific">Actinocorallia herbida</name>
    <dbReference type="NCBI Taxonomy" id="58109"/>
    <lineage>
        <taxon>Bacteria</taxon>
        <taxon>Bacillati</taxon>
        <taxon>Actinomycetota</taxon>
        <taxon>Actinomycetes</taxon>
        <taxon>Streptosporangiales</taxon>
        <taxon>Thermomonosporaceae</taxon>
        <taxon>Actinocorallia</taxon>
    </lineage>
</organism>
<evidence type="ECO:0000313" key="2">
    <source>
        <dbReference type="EMBL" id="ROO84046.1"/>
    </source>
</evidence>
<proteinExistence type="predicted"/>
<dbReference type="RefSeq" id="WP_123663655.1">
    <property type="nucleotide sequence ID" value="NZ_RJKE01000001.1"/>
</dbReference>
<dbReference type="PANTHER" id="PTHR34075:SF5">
    <property type="entry name" value="BLR3430 PROTEIN"/>
    <property type="match status" value="1"/>
</dbReference>
<gene>
    <name evidence="2" type="ORF">EDD29_1558</name>
</gene>
<keyword evidence="3" id="KW-1185">Reference proteome</keyword>
<comment type="caution">
    <text evidence="2">The sequence shown here is derived from an EMBL/GenBank/DDBJ whole genome shotgun (WGS) entry which is preliminary data.</text>
</comment>
<dbReference type="EMBL" id="RJKE01000001">
    <property type="protein sequence ID" value="ROO84046.1"/>
    <property type="molecule type" value="Genomic_DNA"/>
</dbReference>
<protein>
    <recommendedName>
        <fullName evidence="1">ChsH2 rubredoxin-like zinc ribbon domain-containing protein</fullName>
    </recommendedName>
</protein>
<dbReference type="PANTHER" id="PTHR34075">
    <property type="entry name" value="BLR3430 PROTEIN"/>
    <property type="match status" value="1"/>
</dbReference>
<evidence type="ECO:0000259" key="1">
    <source>
        <dbReference type="Pfam" id="PF12172"/>
    </source>
</evidence>
<evidence type="ECO:0000313" key="3">
    <source>
        <dbReference type="Proteomes" id="UP000272400"/>
    </source>
</evidence>
<sequence length="125" mass="13200">MTPPTIRRDGRSDAFFDAAGRGELVIKRCADCAAWHAPEASGCHLCGGAALEWTRASGDAVLITWAKVHPRGEGDALHIAFVELAEGPWLHAALDGVDDPSAGLALKAAFVRPDDGEPLLVFRTA</sequence>
<dbReference type="InterPro" id="IPR052513">
    <property type="entry name" value="Thioester_dehydratase-like"/>
</dbReference>
<dbReference type="AlphaFoldDB" id="A0A3N1CRU3"/>
<dbReference type="SUPFAM" id="SSF50249">
    <property type="entry name" value="Nucleic acid-binding proteins"/>
    <property type="match status" value="1"/>
</dbReference>
<dbReference type="OrthoDB" id="4542282at2"/>
<dbReference type="InterPro" id="IPR022002">
    <property type="entry name" value="ChsH2_Znr"/>
</dbReference>